<sequence length="258" mass="29975">MVLLSYAEYLNQNVEIWKKSTSCIFVQCTDKNYQKFVKTCRRKKYCGLTALTEVADGVVLLFASENDKWNFVHDWENNPDAQIEVKIVQRRLPKLCFDRILIENLNPTTTEEILELYIESFYKQPKRLVKCQQEGCFVAFFEEKTDSGVGLVLKKARANALELEGQRIRVEQIFPTNCLLISDIPSSASKRKIGRCLMEYKQRNLKLTNVETISESSAVVHFRQCSDAECIFKDYENKKWSPKCAGKAVQLSLFYDRF</sequence>
<reference evidence="1" key="3">
    <citation type="submission" date="2025-09" db="UniProtKB">
        <authorList>
            <consortium name="Ensembl"/>
        </authorList>
    </citation>
    <scope>IDENTIFICATION</scope>
</reference>
<dbReference type="InterPro" id="IPR012677">
    <property type="entry name" value="Nucleotide-bd_a/b_plait_sf"/>
</dbReference>
<accession>H2Z3W9</accession>
<dbReference type="Ensembl" id="ENSCSAVT00000012424.1">
    <property type="protein sequence ID" value="ENSCSAVP00000012281.1"/>
    <property type="gene ID" value="ENSCSAVG00000007233.1"/>
</dbReference>
<evidence type="ECO:0000313" key="2">
    <source>
        <dbReference type="Proteomes" id="UP000007875"/>
    </source>
</evidence>
<name>H2Z3W9_CIOSA</name>
<dbReference type="Proteomes" id="UP000007875">
    <property type="component" value="Unassembled WGS sequence"/>
</dbReference>
<dbReference type="GeneTree" id="ENSGT00660000097049"/>
<organism evidence="1 2">
    <name type="scientific">Ciona savignyi</name>
    <name type="common">Pacific transparent sea squirt</name>
    <dbReference type="NCBI Taxonomy" id="51511"/>
    <lineage>
        <taxon>Eukaryota</taxon>
        <taxon>Metazoa</taxon>
        <taxon>Chordata</taxon>
        <taxon>Tunicata</taxon>
        <taxon>Ascidiacea</taxon>
        <taxon>Phlebobranchia</taxon>
        <taxon>Cionidae</taxon>
        <taxon>Ciona</taxon>
    </lineage>
</organism>
<dbReference type="HOGENOM" id="CLU_1079801_0_0_1"/>
<keyword evidence="2" id="KW-1185">Reference proteome</keyword>
<evidence type="ECO:0000313" key="1">
    <source>
        <dbReference type="Ensembl" id="ENSCSAVP00000012281.1"/>
    </source>
</evidence>
<reference evidence="2" key="1">
    <citation type="submission" date="2003-08" db="EMBL/GenBank/DDBJ databases">
        <authorList>
            <person name="Birren B."/>
            <person name="Nusbaum C."/>
            <person name="Abebe A."/>
            <person name="Abouelleil A."/>
            <person name="Adekoya E."/>
            <person name="Ait-zahra M."/>
            <person name="Allen N."/>
            <person name="Allen T."/>
            <person name="An P."/>
            <person name="Anderson M."/>
            <person name="Anderson S."/>
            <person name="Arachchi H."/>
            <person name="Armbruster J."/>
            <person name="Bachantsang P."/>
            <person name="Baldwin J."/>
            <person name="Barry A."/>
            <person name="Bayul T."/>
            <person name="Blitshsteyn B."/>
            <person name="Bloom T."/>
            <person name="Blye J."/>
            <person name="Boguslavskiy L."/>
            <person name="Borowsky M."/>
            <person name="Boukhgalter B."/>
            <person name="Brunache A."/>
            <person name="Butler J."/>
            <person name="Calixte N."/>
            <person name="Calvo S."/>
            <person name="Camarata J."/>
            <person name="Campo K."/>
            <person name="Chang J."/>
            <person name="Cheshatsang Y."/>
            <person name="Citroen M."/>
            <person name="Collymore A."/>
            <person name="Considine T."/>
            <person name="Cook A."/>
            <person name="Cooke P."/>
            <person name="Corum B."/>
            <person name="Cuomo C."/>
            <person name="David R."/>
            <person name="Dawoe T."/>
            <person name="Degray S."/>
            <person name="Dodge S."/>
            <person name="Dooley K."/>
            <person name="Dorje P."/>
            <person name="Dorjee K."/>
            <person name="Dorris L."/>
            <person name="Duffey N."/>
            <person name="Dupes A."/>
            <person name="Elkins T."/>
            <person name="Engels R."/>
            <person name="Erickson J."/>
            <person name="Farina A."/>
            <person name="Faro S."/>
            <person name="Ferreira P."/>
            <person name="Fischer H."/>
            <person name="Fitzgerald M."/>
            <person name="Foley K."/>
            <person name="Gage D."/>
            <person name="Galagan J."/>
            <person name="Gearin G."/>
            <person name="Gnerre S."/>
            <person name="Gnirke A."/>
            <person name="Goyette A."/>
            <person name="Graham J."/>
            <person name="Grandbois E."/>
            <person name="Gyaltsen K."/>
            <person name="Hafez N."/>
            <person name="Hagopian D."/>
            <person name="Hagos B."/>
            <person name="Hall J."/>
            <person name="Hatcher B."/>
            <person name="Heller A."/>
            <person name="Higgins H."/>
            <person name="Honan T."/>
            <person name="Horn A."/>
            <person name="Houde N."/>
            <person name="Hughes L."/>
            <person name="Hulme W."/>
            <person name="Husby E."/>
            <person name="Iliev I."/>
            <person name="Jaffe D."/>
            <person name="Jones C."/>
            <person name="Kamal M."/>
            <person name="Kamat A."/>
            <person name="Kamvysselis M."/>
            <person name="Karlsson E."/>
            <person name="Kells C."/>
            <person name="Kieu A."/>
            <person name="Kisner P."/>
            <person name="Kodira C."/>
            <person name="Kulbokas E."/>
            <person name="Labutti K."/>
            <person name="Lama D."/>
            <person name="Landers T."/>
            <person name="Leger J."/>
            <person name="Levine S."/>
            <person name="Lewis D."/>
            <person name="Lewis T."/>
            <person name="Lindblad-toh K."/>
            <person name="Liu X."/>
            <person name="Lokyitsang T."/>
            <person name="Lokyitsang Y."/>
            <person name="Lucien O."/>
            <person name="Lui A."/>
            <person name="Ma L.J."/>
            <person name="Mabbitt R."/>
            <person name="Macdonald J."/>
            <person name="Maclean C."/>
            <person name="Major J."/>
            <person name="Manning J."/>
            <person name="Marabella R."/>
            <person name="Maru K."/>
            <person name="Matthews C."/>
            <person name="Mauceli E."/>
            <person name="Mccarthy M."/>
            <person name="Mcdonough S."/>
            <person name="Mcghee T."/>
            <person name="Meldrim J."/>
            <person name="Meneus L."/>
            <person name="Mesirov J."/>
            <person name="Mihalev A."/>
            <person name="Mihova T."/>
            <person name="Mikkelsen T."/>
            <person name="Mlenga V."/>
            <person name="Moru K."/>
            <person name="Mozes J."/>
            <person name="Mulrain L."/>
            <person name="Munson G."/>
            <person name="Naylor J."/>
            <person name="Newes C."/>
            <person name="Nguyen C."/>
            <person name="Nguyen N."/>
            <person name="Nguyen T."/>
            <person name="Nicol R."/>
            <person name="Nielsen C."/>
            <person name="Nizzari M."/>
            <person name="Norbu C."/>
            <person name="Norbu N."/>
            <person name="O'donnell P."/>
            <person name="Okoawo O."/>
            <person name="O'leary S."/>
            <person name="Omotosho B."/>
            <person name="O'neill K."/>
            <person name="Osman S."/>
            <person name="Parker S."/>
            <person name="Perrin D."/>
            <person name="Phunkhang P."/>
            <person name="Piqani B."/>
            <person name="Purcell S."/>
            <person name="Rachupka T."/>
            <person name="Ramasamy U."/>
            <person name="Rameau R."/>
            <person name="Ray V."/>
            <person name="Raymond C."/>
            <person name="Retta R."/>
            <person name="Richardson S."/>
            <person name="Rise C."/>
            <person name="Rodriguez J."/>
            <person name="Rogers J."/>
            <person name="Rogov P."/>
            <person name="Rutman M."/>
            <person name="Schupbach R."/>
            <person name="Seaman C."/>
            <person name="Settipalli S."/>
            <person name="Sharpe T."/>
            <person name="Sheridan J."/>
            <person name="Sherpa N."/>
            <person name="Shi J."/>
            <person name="Smirnov S."/>
            <person name="Smith C."/>
            <person name="Sougnez C."/>
            <person name="Spencer B."/>
            <person name="Stalker J."/>
            <person name="Stange-thomann N."/>
            <person name="Stavropoulos S."/>
            <person name="Stetson K."/>
            <person name="Stone C."/>
            <person name="Stone S."/>
            <person name="Stubbs M."/>
            <person name="Talamas J."/>
            <person name="Tchuinga P."/>
            <person name="Tenzing P."/>
            <person name="Tesfaye S."/>
            <person name="Theodore J."/>
            <person name="Thoulutsang Y."/>
            <person name="Topham K."/>
            <person name="Towey S."/>
            <person name="Tsamla T."/>
            <person name="Tsomo N."/>
            <person name="Vallee D."/>
            <person name="Vassiliev H."/>
            <person name="Venkataraman V."/>
            <person name="Vinson J."/>
            <person name="Vo A."/>
            <person name="Wade C."/>
            <person name="Wang S."/>
            <person name="Wangchuk T."/>
            <person name="Wangdi T."/>
            <person name="Whittaker C."/>
            <person name="Wilkinson J."/>
            <person name="Wu Y."/>
            <person name="Wyman D."/>
            <person name="Yadav S."/>
            <person name="Yang S."/>
            <person name="Yang X."/>
            <person name="Yeager S."/>
            <person name="Yee E."/>
            <person name="Young G."/>
            <person name="Zainoun J."/>
            <person name="Zembeck L."/>
            <person name="Zimmer A."/>
            <person name="Zody M."/>
            <person name="Lander E."/>
        </authorList>
    </citation>
    <scope>NUCLEOTIDE SEQUENCE [LARGE SCALE GENOMIC DNA]</scope>
</reference>
<proteinExistence type="predicted"/>
<protein>
    <submittedName>
        <fullName evidence="1">Uncharacterized protein</fullName>
    </submittedName>
</protein>
<dbReference type="InParanoid" id="H2Z3W9"/>
<dbReference type="OMA" id="NDAEMIC"/>
<dbReference type="AlphaFoldDB" id="H2Z3W9"/>
<reference evidence="1" key="2">
    <citation type="submission" date="2025-08" db="UniProtKB">
        <authorList>
            <consortium name="Ensembl"/>
        </authorList>
    </citation>
    <scope>IDENTIFICATION</scope>
</reference>
<dbReference type="Gene3D" id="3.30.70.330">
    <property type="match status" value="1"/>
</dbReference>